<evidence type="ECO:0000313" key="2">
    <source>
        <dbReference type="EMBL" id="AJZ62644.1"/>
    </source>
</evidence>
<sequence>MAGEGRTEPIIIGFSPTMKRHSSAPSPGRSGVGSTKEAAIQFAMLNVASLALVGARMSTLTCPLAAAGRSFDSGNREGQLWHQRMRTFDPQQSVVIAHLQWPVAR</sequence>
<name>A0AAU8TB42_9BURK</name>
<evidence type="ECO:0000256" key="1">
    <source>
        <dbReference type="SAM" id="MobiDB-lite"/>
    </source>
</evidence>
<dbReference type="Proteomes" id="UP000032614">
    <property type="component" value="Chromosome 2"/>
</dbReference>
<dbReference type="AlphaFoldDB" id="A0AAU8TB42"/>
<proteinExistence type="predicted"/>
<evidence type="ECO:0000313" key="3">
    <source>
        <dbReference type="Proteomes" id="UP000032614"/>
    </source>
</evidence>
<accession>A0AAU8TB42</accession>
<dbReference type="KEGG" id="bfn:OI25_6018"/>
<organism evidence="2 3">
    <name type="scientific">Paraburkholderia fungorum</name>
    <dbReference type="NCBI Taxonomy" id="134537"/>
    <lineage>
        <taxon>Bacteria</taxon>
        <taxon>Pseudomonadati</taxon>
        <taxon>Pseudomonadota</taxon>
        <taxon>Betaproteobacteria</taxon>
        <taxon>Burkholderiales</taxon>
        <taxon>Burkholderiaceae</taxon>
        <taxon>Paraburkholderia</taxon>
    </lineage>
</organism>
<feature type="region of interest" description="Disordered" evidence="1">
    <location>
        <begin position="1"/>
        <end position="35"/>
    </location>
</feature>
<protein>
    <submittedName>
        <fullName evidence="2">Uncharacterized protein</fullName>
    </submittedName>
</protein>
<gene>
    <name evidence="2" type="ORF">OI25_6018</name>
</gene>
<dbReference type="EMBL" id="CP010027">
    <property type="protein sequence ID" value="AJZ62644.1"/>
    <property type="molecule type" value="Genomic_DNA"/>
</dbReference>
<reference evidence="2 3" key="1">
    <citation type="journal article" date="2015" name="Genome Announc.">
        <title>Complete genome sequences for 59 burkholderia isolates, both pathogenic and near neighbor.</title>
        <authorList>
            <person name="Johnson S.L."/>
            <person name="Bishop-Lilly K.A."/>
            <person name="Ladner J.T."/>
            <person name="Daligault H.E."/>
            <person name="Davenport K.W."/>
            <person name="Jaissle J."/>
            <person name="Frey K.G."/>
            <person name="Koroleva G.I."/>
            <person name="Bruce D.C."/>
            <person name="Coyne S.R."/>
            <person name="Broomall S.M."/>
            <person name="Li P.E."/>
            <person name="Teshima H."/>
            <person name="Gibbons H.S."/>
            <person name="Palacios G.F."/>
            <person name="Rosenzweig C.N."/>
            <person name="Redden C.L."/>
            <person name="Xu Y."/>
            <person name="Minogue T.D."/>
            <person name="Chain P.S."/>
        </authorList>
    </citation>
    <scope>NUCLEOTIDE SEQUENCE [LARGE SCALE GENOMIC DNA]</scope>
    <source>
        <strain evidence="2 3">ATCC BAA-463</strain>
    </source>
</reference>